<organism evidence="2 3">
    <name type="scientific">Actinophytocola xanthii</name>
    <dbReference type="NCBI Taxonomy" id="1912961"/>
    <lineage>
        <taxon>Bacteria</taxon>
        <taxon>Bacillati</taxon>
        <taxon>Actinomycetota</taxon>
        <taxon>Actinomycetes</taxon>
        <taxon>Pseudonocardiales</taxon>
        <taxon>Pseudonocardiaceae</taxon>
    </lineage>
</organism>
<dbReference type="GO" id="GO:0016853">
    <property type="term" value="F:isomerase activity"/>
    <property type="evidence" value="ECO:0007669"/>
    <property type="project" value="UniProtKB-KW"/>
</dbReference>
<gene>
    <name evidence="2" type="ORF">BU204_15080</name>
</gene>
<dbReference type="Pfam" id="PF02567">
    <property type="entry name" value="PhzC-PhzF"/>
    <property type="match status" value="1"/>
</dbReference>
<dbReference type="RefSeq" id="WP_075126295.1">
    <property type="nucleotide sequence ID" value="NZ_MSIE01000025.1"/>
</dbReference>
<dbReference type="SUPFAM" id="SSF54506">
    <property type="entry name" value="Diaminopimelate epimerase-like"/>
    <property type="match status" value="1"/>
</dbReference>
<proteinExistence type="predicted"/>
<evidence type="ECO:0000313" key="3">
    <source>
        <dbReference type="Proteomes" id="UP000185596"/>
    </source>
</evidence>
<dbReference type="Gene3D" id="3.10.310.10">
    <property type="entry name" value="Diaminopimelate Epimerase, Chain A, domain 1"/>
    <property type="match status" value="2"/>
</dbReference>
<keyword evidence="2" id="KW-0413">Isomerase</keyword>
<evidence type="ECO:0000313" key="2">
    <source>
        <dbReference type="EMBL" id="OLF16785.1"/>
    </source>
</evidence>
<dbReference type="Proteomes" id="UP000185596">
    <property type="component" value="Unassembled WGS sequence"/>
</dbReference>
<dbReference type="AlphaFoldDB" id="A0A1Q8CQZ9"/>
<dbReference type="NCBIfam" id="TIGR00654">
    <property type="entry name" value="PhzF_family"/>
    <property type="match status" value="1"/>
</dbReference>
<protein>
    <submittedName>
        <fullName evidence="2">2,3-dihydro-3-hydroxyanthranilate isomerase</fullName>
    </submittedName>
</protein>
<comment type="caution">
    <text evidence="2">The sequence shown here is derived from an EMBL/GenBank/DDBJ whole genome shotgun (WGS) entry which is preliminary data.</text>
</comment>
<dbReference type="InterPro" id="IPR003719">
    <property type="entry name" value="Phenazine_PhzF-like"/>
</dbReference>
<reference evidence="2 3" key="1">
    <citation type="submission" date="2016-12" db="EMBL/GenBank/DDBJ databases">
        <title>The draft genome sequence of Actinophytocola sp. 11-183.</title>
        <authorList>
            <person name="Wang W."/>
            <person name="Yuan L."/>
        </authorList>
    </citation>
    <scope>NUCLEOTIDE SEQUENCE [LARGE SCALE GENOMIC DNA]</scope>
    <source>
        <strain evidence="2 3">11-183</strain>
    </source>
</reference>
<dbReference type="PANTHER" id="PTHR13774:SF32">
    <property type="entry name" value="ANTISENSE-ENHANCING SEQUENCE 1"/>
    <property type="match status" value="1"/>
</dbReference>
<dbReference type="GO" id="GO:0005737">
    <property type="term" value="C:cytoplasm"/>
    <property type="evidence" value="ECO:0007669"/>
    <property type="project" value="TreeGrafter"/>
</dbReference>
<accession>A0A1Q8CQZ9</accession>
<dbReference type="STRING" id="1912961.BU204_15080"/>
<dbReference type="PANTHER" id="PTHR13774">
    <property type="entry name" value="PHENAZINE BIOSYNTHESIS PROTEIN"/>
    <property type="match status" value="1"/>
</dbReference>
<sequence>MSRYVIADVFADAPLSGNPVAVFLDAQGIPGEWMQRIAREMNLSETTFVLPPEAGGDVRVRIFTTVNELPFAGHPTLGTAIVLAAESDATELVLETGMGPVPVRFERTGGRIHTATMRQPIPTWEPYAETDRLLAALGLTDSTVPVDAYRNGPRHAYVGLPDIAALSALRPDQNALAELDDVGVNCFAGAGHRWRNRMFGPAYGVPEDPATGSAAGPLALHLARHRLAGYGERIEIAQGVEMGRPSTMYAQVTGSDEAVELIEVAGCAVIVARGEFLADQPV</sequence>
<name>A0A1Q8CQZ9_9PSEU</name>
<dbReference type="OrthoDB" id="9788221at2"/>
<feature type="active site" evidence="1">
    <location>
        <position position="45"/>
    </location>
</feature>
<evidence type="ECO:0000256" key="1">
    <source>
        <dbReference type="PIRSR" id="PIRSR016184-1"/>
    </source>
</evidence>
<keyword evidence="3" id="KW-1185">Reference proteome</keyword>
<dbReference type="EMBL" id="MSIE01000025">
    <property type="protein sequence ID" value="OLF16785.1"/>
    <property type="molecule type" value="Genomic_DNA"/>
</dbReference>
<dbReference type="PIRSF" id="PIRSF016184">
    <property type="entry name" value="PhzC_PhzF"/>
    <property type="match status" value="1"/>
</dbReference>